<evidence type="ECO:0000256" key="2">
    <source>
        <dbReference type="ARBA" id="ARBA00022801"/>
    </source>
</evidence>
<evidence type="ECO:0000256" key="4">
    <source>
        <dbReference type="ARBA" id="ARBA00022840"/>
    </source>
</evidence>
<dbReference type="InterPro" id="IPR014001">
    <property type="entry name" value="Helicase_ATP-bd"/>
</dbReference>
<dbReference type="CDD" id="cd18787">
    <property type="entry name" value="SF2_C_DEAD"/>
    <property type="match status" value="1"/>
</dbReference>
<dbReference type="Pfam" id="PF00271">
    <property type="entry name" value="Helicase_C"/>
    <property type="match status" value="1"/>
</dbReference>
<dbReference type="InterPro" id="IPR027417">
    <property type="entry name" value="P-loop_NTPase"/>
</dbReference>
<dbReference type="Pfam" id="PF00270">
    <property type="entry name" value="DEAD"/>
    <property type="match status" value="1"/>
</dbReference>
<evidence type="ECO:0000259" key="9">
    <source>
        <dbReference type="PROSITE" id="PS51194"/>
    </source>
</evidence>
<feature type="compositionally biased region" description="Basic and acidic residues" evidence="7">
    <location>
        <begin position="506"/>
        <end position="517"/>
    </location>
</feature>
<dbReference type="GO" id="GO:0016787">
    <property type="term" value="F:hydrolase activity"/>
    <property type="evidence" value="ECO:0007669"/>
    <property type="project" value="UniProtKB-KW"/>
</dbReference>
<dbReference type="CDD" id="cd00268">
    <property type="entry name" value="DEADc"/>
    <property type="match status" value="1"/>
</dbReference>
<dbReference type="SMART" id="SM00490">
    <property type="entry name" value="HELICc"/>
    <property type="match status" value="1"/>
</dbReference>
<comment type="similarity">
    <text evidence="6">Belongs to the DEAD box helicase family.</text>
</comment>
<dbReference type="InterPro" id="IPR000629">
    <property type="entry name" value="RNA-helicase_DEAD-box_CS"/>
</dbReference>
<dbReference type="SUPFAM" id="SSF52540">
    <property type="entry name" value="P-loop containing nucleoside triphosphate hydrolases"/>
    <property type="match status" value="1"/>
</dbReference>
<dbReference type="InterPro" id="IPR044742">
    <property type="entry name" value="DEAD/DEAH_RhlB"/>
</dbReference>
<feature type="domain" description="Helicase ATP-binding" evidence="8">
    <location>
        <begin position="84"/>
        <end position="280"/>
    </location>
</feature>
<feature type="domain" description="DEAD-box RNA helicase Q" evidence="10">
    <location>
        <begin position="53"/>
        <end position="81"/>
    </location>
</feature>
<dbReference type="PROSITE" id="PS51192">
    <property type="entry name" value="HELICASE_ATP_BIND_1"/>
    <property type="match status" value="1"/>
</dbReference>
<evidence type="ECO:0000313" key="12">
    <source>
        <dbReference type="Proteomes" id="UP001165160"/>
    </source>
</evidence>
<feature type="region of interest" description="Disordered" evidence="7">
    <location>
        <begin position="478"/>
        <end position="517"/>
    </location>
</feature>
<organism evidence="11 12">
    <name type="scientific">Triparma verrucosa</name>
    <dbReference type="NCBI Taxonomy" id="1606542"/>
    <lineage>
        <taxon>Eukaryota</taxon>
        <taxon>Sar</taxon>
        <taxon>Stramenopiles</taxon>
        <taxon>Ochrophyta</taxon>
        <taxon>Bolidophyceae</taxon>
        <taxon>Parmales</taxon>
        <taxon>Triparmaceae</taxon>
        <taxon>Triparma</taxon>
    </lineage>
</organism>
<dbReference type="SMART" id="SM00487">
    <property type="entry name" value="DEXDc"/>
    <property type="match status" value="1"/>
</dbReference>
<protein>
    <submittedName>
        <fullName evidence="11">Uncharacterized protein</fullName>
    </submittedName>
</protein>
<sequence>MSSKTLPLKVIHQPFRGHFTSCSKTASRWASRWSSSTSSFRLNVLVPKQVSSSSFAGLRLQRRFQDACKKLGYNAPTPVQQQSVGPIVDGLNIVAQAPTGTGKTFAFALPIIQSLSKSIDEREEERSDEDQLRDQLKTGRSYVKTLILSPTRELALQTCDVFEDVCRAAGIANLKIRCVHGGVSVNTQLKSLQHSTDVLIATPGRLLDILDKNGLKYGLMNVTTVVLDEADKLLSPGFDKETTAVINRLTNKAQMLAFSATFPFAIRPVVHSLMGEDKYVRIGEVGDFGLKANATKTEEKTTSTNLPLINLKPYRINEVKKLKFLRNLILSKEKDYNKILVFVKTKKMTEEVAKMLRMENIKAVGLNGDLSQGARSDRLYSFKMSDTRVLVATDVAARGLDVKKLNAVVNYDLPRSPSDFVHRIGRVGRAGVEGDAVTLVTEENEEHYYVVCKKNGLGKDLEEVPGFEVDEDEWKSKKEKMLEQGLDLHSGGNGGVKGRKKSKKDKLREAARREAAE</sequence>
<dbReference type="AlphaFoldDB" id="A0A9W7BJ95"/>
<evidence type="ECO:0000256" key="7">
    <source>
        <dbReference type="SAM" id="MobiDB-lite"/>
    </source>
</evidence>
<dbReference type="Proteomes" id="UP001165160">
    <property type="component" value="Unassembled WGS sequence"/>
</dbReference>
<dbReference type="GO" id="GO:0005524">
    <property type="term" value="F:ATP binding"/>
    <property type="evidence" value="ECO:0007669"/>
    <property type="project" value="UniProtKB-KW"/>
</dbReference>
<keyword evidence="1 6" id="KW-0547">Nucleotide-binding</keyword>
<evidence type="ECO:0000256" key="1">
    <source>
        <dbReference type="ARBA" id="ARBA00022741"/>
    </source>
</evidence>
<dbReference type="InterPro" id="IPR014014">
    <property type="entry name" value="RNA_helicase_DEAD_Q_motif"/>
</dbReference>
<evidence type="ECO:0000256" key="6">
    <source>
        <dbReference type="RuleBase" id="RU000492"/>
    </source>
</evidence>
<dbReference type="PROSITE" id="PS51194">
    <property type="entry name" value="HELICASE_CTER"/>
    <property type="match status" value="1"/>
</dbReference>
<keyword evidence="12" id="KW-1185">Reference proteome</keyword>
<dbReference type="GO" id="GO:0003676">
    <property type="term" value="F:nucleic acid binding"/>
    <property type="evidence" value="ECO:0007669"/>
    <property type="project" value="InterPro"/>
</dbReference>
<evidence type="ECO:0000259" key="8">
    <source>
        <dbReference type="PROSITE" id="PS51192"/>
    </source>
</evidence>
<feature type="short sequence motif" description="Q motif" evidence="5">
    <location>
        <begin position="53"/>
        <end position="81"/>
    </location>
</feature>
<keyword evidence="3 6" id="KW-0347">Helicase</keyword>
<dbReference type="InterPro" id="IPR001650">
    <property type="entry name" value="Helicase_C-like"/>
</dbReference>
<accession>A0A9W7BJ95</accession>
<dbReference type="GO" id="GO:0003724">
    <property type="term" value="F:RNA helicase activity"/>
    <property type="evidence" value="ECO:0007669"/>
    <property type="project" value="InterPro"/>
</dbReference>
<evidence type="ECO:0000256" key="3">
    <source>
        <dbReference type="ARBA" id="ARBA00022806"/>
    </source>
</evidence>
<evidence type="ECO:0000256" key="5">
    <source>
        <dbReference type="PROSITE-ProRule" id="PRU00552"/>
    </source>
</evidence>
<dbReference type="PROSITE" id="PS51195">
    <property type="entry name" value="Q_MOTIF"/>
    <property type="match status" value="1"/>
</dbReference>
<feature type="domain" description="Helicase C-terminal" evidence="9">
    <location>
        <begin position="324"/>
        <end position="482"/>
    </location>
</feature>
<name>A0A9W7BJ95_9STRA</name>
<reference evidence="12" key="1">
    <citation type="journal article" date="2023" name="Commun. Biol.">
        <title>Genome analysis of Parmales, the sister group of diatoms, reveals the evolutionary specialization of diatoms from phago-mixotrophs to photoautotrophs.</title>
        <authorList>
            <person name="Ban H."/>
            <person name="Sato S."/>
            <person name="Yoshikawa S."/>
            <person name="Yamada K."/>
            <person name="Nakamura Y."/>
            <person name="Ichinomiya M."/>
            <person name="Sato N."/>
            <person name="Blanc-Mathieu R."/>
            <person name="Endo H."/>
            <person name="Kuwata A."/>
            <person name="Ogata H."/>
        </authorList>
    </citation>
    <scope>NUCLEOTIDE SEQUENCE [LARGE SCALE GENOMIC DNA]</scope>
    <source>
        <strain evidence="12">NIES 3699</strain>
    </source>
</reference>
<dbReference type="InterPro" id="IPR050079">
    <property type="entry name" value="DEAD_box_RNA_helicase"/>
</dbReference>
<dbReference type="PANTHER" id="PTHR47959:SF1">
    <property type="entry name" value="ATP-DEPENDENT RNA HELICASE DBPA"/>
    <property type="match status" value="1"/>
</dbReference>
<dbReference type="Gene3D" id="3.40.50.300">
    <property type="entry name" value="P-loop containing nucleotide triphosphate hydrolases"/>
    <property type="match status" value="2"/>
</dbReference>
<evidence type="ECO:0000259" key="10">
    <source>
        <dbReference type="PROSITE" id="PS51195"/>
    </source>
</evidence>
<comment type="caution">
    <text evidence="11">The sequence shown here is derived from an EMBL/GenBank/DDBJ whole genome shotgun (WGS) entry which is preliminary data.</text>
</comment>
<keyword evidence="2 6" id="KW-0378">Hydrolase</keyword>
<dbReference type="EMBL" id="BRXX01000077">
    <property type="protein sequence ID" value="GMH88029.1"/>
    <property type="molecule type" value="Genomic_DNA"/>
</dbReference>
<dbReference type="GO" id="GO:0005829">
    <property type="term" value="C:cytosol"/>
    <property type="evidence" value="ECO:0007669"/>
    <property type="project" value="TreeGrafter"/>
</dbReference>
<dbReference type="PROSITE" id="PS00039">
    <property type="entry name" value="DEAD_ATP_HELICASE"/>
    <property type="match status" value="1"/>
</dbReference>
<dbReference type="InterPro" id="IPR011545">
    <property type="entry name" value="DEAD/DEAH_box_helicase_dom"/>
</dbReference>
<dbReference type="PANTHER" id="PTHR47959">
    <property type="entry name" value="ATP-DEPENDENT RNA HELICASE RHLE-RELATED"/>
    <property type="match status" value="1"/>
</dbReference>
<proteinExistence type="inferred from homology"/>
<gene>
    <name evidence="11" type="ORF">TrVE_jg2393</name>
</gene>
<evidence type="ECO:0000313" key="11">
    <source>
        <dbReference type="EMBL" id="GMH88029.1"/>
    </source>
</evidence>
<keyword evidence="4 6" id="KW-0067">ATP-binding</keyword>